<accession>A0A556QRM3</accession>
<evidence type="ECO:0000256" key="3">
    <source>
        <dbReference type="ARBA" id="ARBA00023163"/>
    </source>
</evidence>
<evidence type="ECO:0000259" key="4">
    <source>
        <dbReference type="PROSITE" id="PS50949"/>
    </source>
</evidence>
<keyword evidence="2" id="KW-0238">DNA-binding</keyword>
<organism evidence="5 6">
    <name type="scientific">Rariglobus hedericola</name>
    <dbReference type="NCBI Taxonomy" id="2597822"/>
    <lineage>
        <taxon>Bacteria</taxon>
        <taxon>Pseudomonadati</taxon>
        <taxon>Verrucomicrobiota</taxon>
        <taxon>Opitutia</taxon>
        <taxon>Opitutales</taxon>
        <taxon>Opitutaceae</taxon>
        <taxon>Rariglobus</taxon>
    </lineage>
</organism>
<keyword evidence="1" id="KW-0805">Transcription regulation</keyword>
<dbReference type="InterPro" id="IPR036390">
    <property type="entry name" value="WH_DNA-bd_sf"/>
</dbReference>
<dbReference type="Gene3D" id="3.40.50.2300">
    <property type="match status" value="2"/>
</dbReference>
<reference evidence="5 6" key="1">
    <citation type="submission" date="2019-07" db="EMBL/GenBank/DDBJ databases">
        <title>Description of 53C-WASEF.</title>
        <authorList>
            <person name="Pitt A."/>
            <person name="Hahn M.W."/>
        </authorList>
    </citation>
    <scope>NUCLEOTIDE SEQUENCE [LARGE SCALE GENOMIC DNA]</scope>
    <source>
        <strain evidence="5 6">53C-WASEF</strain>
    </source>
</reference>
<dbReference type="OrthoDB" id="252678at2"/>
<feature type="domain" description="HTH gntR-type" evidence="4">
    <location>
        <begin position="4"/>
        <end position="72"/>
    </location>
</feature>
<proteinExistence type="predicted"/>
<dbReference type="GO" id="GO:0000976">
    <property type="term" value="F:transcription cis-regulatory region binding"/>
    <property type="evidence" value="ECO:0007669"/>
    <property type="project" value="TreeGrafter"/>
</dbReference>
<evidence type="ECO:0000256" key="1">
    <source>
        <dbReference type="ARBA" id="ARBA00023015"/>
    </source>
</evidence>
<dbReference type="InterPro" id="IPR036388">
    <property type="entry name" value="WH-like_DNA-bd_sf"/>
</dbReference>
<dbReference type="PROSITE" id="PS50949">
    <property type="entry name" value="HTH_GNTR"/>
    <property type="match status" value="1"/>
</dbReference>
<dbReference type="AlphaFoldDB" id="A0A556QRM3"/>
<dbReference type="InterPro" id="IPR046335">
    <property type="entry name" value="LacI/GalR-like_sensor"/>
</dbReference>
<evidence type="ECO:0000256" key="2">
    <source>
        <dbReference type="ARBA" id="ARBA00023125"/>
    </source>
</evidence>
<dbReference type="GO" id="GO:0003700">
    <property type="term" value="F:DNA-binding transcription factor activity"/>
    <property type="evidence" value="ECO:0007669"/>
    <property type="project" value="InterPro"/>
</dbReference>
<dbReference type="PANTHER" id="PTHR30146">
    <property type="entry name" value="LACI-RELATED TRANSCRIPTIONAL REPRESSOR"/>
    <property type="match status" value="1"/>
</dbReference>
<comment type="caution">
    <text evidence="5">The sequence shown here is derived from an EMBL/GenBank/DDBJ whole genome shotgun (WGS) entry which is preliminary data.</text>
</comment>
<dbReference type="Proteomes" id="UP000315648">
    <property type="component" value="Unassembled WGS sequence"/>
</dbReference>
<dbReference type="SUPFAM" id="SSF53822">
    <property type="entry name" value="Periplasmic binding protein-like I"/>
    <property type="match status" value="1"/>
</dbReference>
<dbReference type="RefSeq" id="WP_144229698.1">
    <property type="nucleotide sequence ID" value="NZ_CBCRVV010000020.1"/>
</dbReference>
<sequence length="617" mass="67722">MATAQLATEATKRLTDWIVAAHVKAGDRLPSERSLARTLDVSLYALNRAMALCIAEGRVERQGYKNFLAGAVRVPVRPACHLVVSRRSEYLAAYRRIARDRQIDLTVHTWESTEEAAALLYQLDRSGVGGVICDPPSAPGQESWVPAARQLAKHGIPVVSNSRVGDELSSITGSVEHGIELGVKHLTGLGHQELALVCEDDSAVRACWRRCCADNQRESSNDRIRHDFSWLSSRSDVDALSDVLAGEWRAVTGLVVRISHRSELQRLLGELARKGRRVPDGLSIFAVGNAPSLQTVQPRITSASIDMTLWIEMTFDLLQREMRMIERVGVLPPPAVLQVMPRLQLRESTAARAGVARPVADTVGSEPVTPAGVRESLADLEQAIRRPYSLAAKASLAERPRFASVDLRPFANRPLRFRRGWLGDLPLLSLPSGKREIHGVPFEILGGSKRTDMGAVVFRSAINQTGNARTLPGKLCIPIGVHVEAVYILHGCGYAKPLEPFARYTFHGAKGPLGTVPLVGLGRQKNDEHLAETAAAANANIQDWWSDFPHVDFPHSRMVPLLDDGDGPVKRHVFLYTLEWINPFPKRLVTHLEITADPTVPTTLGMLAVTIVKPRKG</sequence>
<dbReference type="Gene3D" id="1.10.10.10">
    <property type="entry name" value="Winged helix-like DNA-binding domain superfamily/Winged helix DNA-binding domain"/>
    <property type="match status" value="1"/>
</dbReference>
<dbReference type="InterPro" id="IPR028082">
    <property type="entry name" value="Peripla_BP_I"/>
</dbReference>
<dbReference type="Pfam" id="PF00392">
    <property type="entry name" value="GntR"/>
    <property type="match status" value="1"/>
</dbReference>
<dbReference type="Pfam" id="PF13377">
    <property type="entry name" value="Peripla_BP_3"/>
    <property type="match status" value="1"/>
</dbReference>
<dbReference type="SUPFAM" id="SSF46785">
    <property type="entry name" value="Winged helix' DNA-binding domain"/>
    <property type="match status" value="1"/>
</dbReference>
<dbReference type="PANTHER" id="PTHR30146:SF153">
    <property type="entry name" value="LACTOSE OPERON REPRESSOR"/>
    <property type="match status" value="1"/>
</dbReference>
<name>A0A556QRM3_9BACT</name>
<gene>
    <name evidence="5" type="ORF">FPL22_08385</name>
</gene>
<evidence type="ECO:0000313" key="6">
    <source>
        <dbReference type="Proteomes" id="UP000315648"/>
    </source>
</evidence>
<keyword evidence="6" id="KW-1185">Reference proteome</keyword>
<protein>
    <submittedName>
        <fullName evidence="5">GntR family transcriptional regulator</fullName>
    </submittedName>
</protein>
<dbReference type="EMBL" id="VMBG01000001">
    <property type="protein sequence ID" value="TSJ79295.1"/>
    <property type="molecule type" value="Genomic_DNA"/>
</dbReference>
<keyword evidence="3" id="KW-0804">Transcription</keyword>
<evidence type="ECO:0000313" key="5">
    <source>
        <dbReference type="EMBL" id="TSJ79295.1"/>
    </source>
</evidence>
<dbReference type="InterPro" id="IPR000524">
    <property type="entry name" value="Tscrpt_reg_HTH_GntR"/>
</dbReference>